<sequence>MGFAGAEQPSAQSLNMGFAGSRTTFCEEPVYGLCGEQNNLLFAGSRTTFCEEPIYGLCGEQNSLLLRA</sequence>
<reference evidence="1" key="1">
    <citation type="journal article" date="2023" name="G3 (Bethesda)">
        <title>A reference genome for the long-term kleptoplast-retaining sea slug Elysia crispata morphotype clarki.</title>
        <authorList>
            <person name="Eastman K.E."/>
            <person name="Pendleton A.L."/>
            <person name="Shaikh M.A."/>
            <person name="Suttiyut T."/>
            <person name="Ogas R."/>
            <person name="Tomko P."/>
            <person name="Gavelis G."/>
            <person name="Widhalm J.R."/>
            <person name="Wisecaver J.H."/>
        </authorList>
    </citation>
    <scope>NUCLEOTIDE SEQUENCE</scope>
    <source>
        <strain evidence="1">ECLA1</strain>
    </source>
</reference>
<keyword evidence="2" id="KW-1185">Reference proteome</keyword>
<dbReference type="AlphaFoldDB" id="A0AAE1DZB4"/>
<evidence type="ECO:0000313" key="2">
    <source>
        <dbReference type="Proteomes" id="UP001283361"/>
    </source>
</evidence>
<accession>A0AAE1DZB4</accession>
<evidence type="ECO:0000313" key="1">
    <source>
        <dbReference type="EMBL" id="KAK3788566.1"/>
    </source>
</evidence>
<gene>
    <name evidence="1" type="ORF">RRG08_015322</name>
</gene>
<organism evidence="1 2">
    <name type="scientific">Elysia crispata</name>
    <name type="common">lettuce slug</name>
    <dbReference type="NCBI Taxonomy" id="231223"/>
    <lineage>
        <taxon>Eukaryota</taxon>
        <taxon>Metazoa</taxon>
        <taxon>Spiralia</taxon>
        <taxon>Lophotrochozoa</taxon>
        <taxon>Mollusca</taxon>
        <taxon>Gastropoda</taxon>
        <taxon>Heterobranchia</taxon>
        <taxon>Euthyneura</taxon>
        <taxon>Panpulmonata</taxon>
        <taxon>Sacoglossa</taxon>
        <taxon>Placobranchoidea</taxon>
        <taxon>Plakobranchidae</taxon>
        <taxon>Elysia</taxon>
    </lineage>
</organism>
<dbReference type="EMBL" id="JAWDGP010001754">
    <property type="protein sequence ID" value="KAK3788566.1"/>
    <property type="molecule type" value="Genomic_DNA"/>
</dbReference>
<dbReference type="Proteomes" id="UP001283361">
    <property type="component" value="Unassembled WGS sequence"/>
</dbReference>
<proteinExistence type="predicted"/>
<name>A0AAE1DZB4_9GAST</name>
<protein>
    <submittedName>
        <fullName evidence="1">Uncharacterized protein</fullName>
    </submittedName>
</protein>
<comment type="caution">
    <text evidence="1">The sequence shown here is derived from an EMBL/GenBank/DDBJ whole genome shotgun (WGS) entry which is preliminary data.</text>
</comment>